<protein>
    <submittedName>
        <fullName evidence="2">Uncharacterized protein</fullName>
    </submittedName>
</protein>
<dbReference type="AlphaFoldDB" id="A0A397UK83"/>
<accession>A0A397UK83</accession>
<reference evidence="2 3" key="1">
    <citation type="submission" date="2018-06" db="EMBL/GenBank/DDBJ databases">
        <title>Comparative genomics reveals the genomic features of Rhizophagus irregularis, R. cerebriforme, R. diaphanum and Gigaspora rosea, and their symbiotic lifestyle signature.</title>
        <authorList>
            <person name="Morin E."/>
            <person name="San Clemente H."/>
            <person name="Chen E.C.H."/>
            <person name="De La Providencia I."/>
            <person name="Hainaut M."/>
            <person name="Kuo A."/>
            <person name="Kohler A."/>
            <person name="Murat C."/>
            <person name="Tang N."/>
            <person name="Roy S."/>
            <person name="Loubradou J."/>
            <person name="Henrissat B."/>
            <person name="Grigoriev I.V."/>
            <person name="Corradi N."/>
            <person name="Roux C."/>
            <person name="Martin F.M."/>
        </authorList>
    </citation>
    <scope>NUCLEOTIDE SEQUENCE [LARGE SCALE GENOMIC DNA]</scope>
    <source>
        <strain evidence="2 3">DAOM 194757</strain>
    </source>
</reference>
<proteinExistence type="predicted"/>
<feature type="region of interest" description="Disordered" evidence="1">
    <location>
        <begin position="110"/>
        <end position="131"/>
    </location>
</feature>
<evidence type="ECO:0000313" key="2">
    <source>
        <dbReference type="EMBL" id="RIB10675.1"/>
    </source>
</evidence>
<organism evidence="2 3">
    <name type="scientific">Gigaspora rosea</name>
    <dbReference type="NCBI Taxonomy" id="44941"/>
    <lineage>
        <taxon>Eukaryota</taxon>
        <taxon>Fungi</taxon>
        <taxon>Fungi incertae sedis</taxon>
        <taxon>Mucoromycota</taxon>
        <taxon>Glomeromycotina</taxon>
        <taxon>Glomeromycetes</taxon>
        <taxon>Diversisporales</taxon>
        <taxon>Gigasporaceae</taxon>
        <taxon>Gigaspora</taxon>
    </lineage>
</organism>
<dbReference type="OrthoDB" id="2434806at2759"/>
<keyword evidence="3" id="KW-1185">Reference proteome</keyword>
<name>A0A397UK83_9GLOM</name>
<gene>
    <name evidence="2" type="ORF">C2G38_2043297</name>
</gene>
<evidence type="ECO:0000256" key="1">
    <source>
        <dbReference type="SAM" id="MobiDB-lite"/>
    </source>
</evidence>
<comment type="caution">
    <text evidence="2">The sequence shown here is derived from an EMBL/GenBank/DDBJ whole genome shotgun (WGS) entry which is preliminary data.</text>
</comment>
<feature type="compositionally biased region" description="Acidic residues" evidence="1">
    <location>
        <begin position="110"/>
        <end position="126"/>
    </location>
</feature>
<dbReference type="EMBL" id="QKWP01001222">
    <property type="protein sequence ID" value="RIB10675.1"/>
    <property type="molecule type" value="Genomic_DNA"/>
</dbReference>
<sequence length="151" mass="17078">MVARPSNKQKEDALSLLINSVGALPSNPQESEASIKDDEVITESKRPKISLFIPASTLNPNLTKPFRQPLRKTTNANLTLQTNALKHNPTIGGRQKIYKVPRAYNLYESQEDNSYEPNEDNFYEPQEDNKDTSSVSIIKNYYITAEHVNIN</sequence>
<dbReference type="Proteomes" id="UP000266673">
    <property type="component" value="Unassembled WGS sequence"/>
</dbReference>
<evidence type="ECO:0000313" key="3">
    <source>
        <dbReference type="Proteomes" id="UP000266673"/>
    </source>
</evidence>